<accession>A0A9D1RPT7</accession>
<comment type="caution">
    <text evidence="6">The sequence shown here is derived from an EMBL/GenBank/DDBJ whole genome shotgun (WGS) entry which is preliminary data.</text>
</comment>
<feature type="compositionally biased region" description="Basic and acidic residues" evidence="4">
    <location>
        <begin position="19"/>
        <end position="30"/>
    </location>
</feature>
<gene>
    <name evidence="6" type="ORF">H9870_05125</name>
</gene>
<dbReference type="PROSITE" id="PS50949">
    <property type="entry name" value="HTH_GNTR"/>
    <property type="match status" value="1"/>
</dbReference>
<feature type="compositionally biased region" description="Basic and acidic residues" evidence="4">
    <location>
        <begin position="92"/>
        <end position="106"/>
    </location>
</feature>
<evidence type="ECO:0000313" key="6">
    <source>
        <dbReference type="EMBL" id="HIW91028.1"/>
    </source>
</evidence>
<dbReference type="SUPFAM" id="SSF46785">
    <property type="entry name" value="Winged helix' DNA-binding domain"/>
    <property type="match status" value="1"/>
</dbReference>
<dbReference type="Pfam" id="PF07729">
    <property type="entry name" value="FCD"/>
    <property type="match status" value="1"/>
</dbReference>
<dbReference type="PANTHER" id="PTHR43537:SF24">
    <property type="entry name" value="GLUCONATE OPERON TRANSCRIPTIONAL REPRESSOR"/>
    <property type="match status" value="1"/>
</dbReference>
<organism evidence="6 7">
    <name type="scientific">Candidatus Corynebacterium avicola</name>
    <dbReference type="NCBI Taxonomy" id="2838527"/>
    <lineage>
        <taxon>Bacteria</taxon>
        <taxon>Bacillati</taxon>
        <taxon>Actinomycetota</taxon>
        <taxon>Actinomycetes</taxon>
        <taxon>Mycobacteriales</taxon>
        <taxon>Corynebacteriaceae</taxon>
        <taxon>Corynebacterium</taxon>
    </lineage>
</organism>
<dbReference type="InterPro" id="IPR036388">
    <property type="entry name" value="WH-like_DNA-bd_sf"/>
</dbReference>
<dbReference type="InterPro" id="IPR036390">
    <property type="entry name" value="WH_DNA-bd_sf"/>
</dbReference>
<feature type="domain" description="HTH gntR-type" evidence="5">
    <location>
        <begin position="305"/>
        <end position="374"/>
    </location>
</feature>
<dbReference type="Gene3D" id="1.10.10.10">
    <property type="entry name" value="Winged helix-like DNA-binding domain superfamily/Winged helix DNA-binding domain"/>
    <property type="match status" value="1"/>
</dbReference>
<dbReference type="GO" id="GO:0003677">
    <property type="term" value="F:DNA binding"/>
    <property type="evidence" value="ECO:0007669"/>
    <property type="project" value="UniProtKB-KW"/>
</dbReference>
<dbReference type="InterPro" id="IPR000524">
    <property type="entry name" value="Tscrpt_reg_HTH_GntR"/>
</dbReference>
<proteinExistence type="predicted"/>
<dbReference type="InterPro" id="IPR011711">
    <property type="entry name" value="GntR_C"/>
</dbReference>
<dbReference type="PANTHER" id="PTHR43537">
    <property type="entry name" value="TRANSCRIPTIONAL REGULATOR, GNTR FAMILY"/>
    <property type="match status" value="1"/>
</dbReference>
<evidence type="ECO:0000313" key="7">
    <source>
        <dbReference type="Proteomes" id="UP000824190"/>
    </source>
</evidence>
<dbReference type="EMBL" id="DXGC01000049">
    <property type="protein sequence ID" value="HIW91028.1"/>
    <property type="molecule type" value="Genomic_DNA"/>
</dbReference>
<evidence type="ECO:0000256" key="4">
    <source>
        <dbReference type="SAM" id="MobiDB-lite"/>
    </source>
</evidence>
<keyword evidence="1" id="KW-0805">Transcription regulation</keyword>
<evidence type="ECO:0000259" key="5">
    <source>
        <dbReference type="PROSITE" id="PS50949"/>
    </source>
</evidence>
<dbReference type="GO" id="GO:0003700">
    <property type="term" value="F:DNA-binding transcription factor activity"/>
    <property type="evidence" value="ECO:0007669"/>
    <property type="project" value="InterPro"/>
</dbReference>
<feature type="region of interest" description="Disordered" evidence="4">
    <location>
        <begin position="237"/>
        <end position="269"/>
    </location>
</feature>
<keyword evidence="2" id="KW-0238">DNA-binding</keyword>
<evidence type="ECO:0000256" key="1">
    <source>
        <dbReference type="ARBA" id="ARBA00023015"/>
    </source>
</evidence>
<name>A0A9D1RPT7_9CORY</name>
<dbReference type="Proteomes" id="UP000824190">
    <property type="component" value="Unassembled WGS sequence"/>
</dbReference>
<reference evidence="6" key="1">
    <citation type="journal article" date="2021" name="PeerJ">
        <title>Extensive microbial diversity within the chicken gut microbiome revealed by metagenomics and culture.</title>
        <authorList>
            <person name="Gilroy R."/>
            <person name="Ravi A."/>
            <person name="Getino M."/>
            <person name="Pursley I."/>
            <person name="Horton D.L."/>
            <person name="Alikhan N.F."/>
            <person name="Baker D."/>
            <person name="Gharbi K."/>
            <person name="Hall N."/>
            <person name="Watson M."/>
            <person name="Adriaenssens E.M."/>
            <person name="Foster-Nyarko E."/>
            <person name="Jarju S."/>
            <person name="Secka A."/>
            <person name="Antonio M."/>
            <person name="Oren A."/>
            <person name="Chaudhuri R.R."/>
            <person name="La Ragione R."/>
            <person name="Hildebrand F."/>
            <person name="Pallen M.J."/>
        </authorList>
    </citation>
    <scope>NUCLEOTIDE SEQUENCE</scope>
    <source>
        <strain evidence="6">CHK32-1732</strain>
    </source>
</reference>
<dbReference type="Pfam" id="PF00392">
    <property type="entry name" value="GntR"/>
    <property type="match status" value="1"/>
</dbReference>
<reference evidence="6" key="2">
    <citation type="submission" date="2021-04" db="EMBL/GenBank/DDBJ databases">
        <authorList>
            <person name="Gilroy R."/>
        </authorList>
    </citation>
    <scope>NUCLEOTIDE SEQUENCE</scope>
    <source>
        <strain evidence="6">CHK32-1732</strain>
    </source>
</reference>
<dbReference type="SUPFAM" id="SSF48008">
    <property type="entry name" value="GntR ligand-binding domain-like"/>
    <property type="match status" value="1"/>
</dbReference>
<evidence type="ECO:0000256" key="2">
    <source>
        <dbReference type="ARBA" id="ARBA00023125"/>
    </source>
</evidence>
<feature type="region of interest" description="Disordered" evidence="4">
    <location>
        <begin position="78"/>
        <end position="106"/>
    </location>
</feature>
<dbReference type="AlphaFoldDB" id="A0A9D1RPT7"/>
<dbReference type="InterPro" id="IPR008920">
    <property type="entry name" value="TF_FadR/GntR_C"/>
</dbReference>
<keyword evidence="3" id="KW-0804">Transcription</keyword>
<dbReference type="Gene3D" id="1.20.120.530">
    <property type="entry name" value="GntR ligand-binding domain-like"/>
    <property type="match status" value="1"/>
</dbReference>
<protein>
    <submittedName>
        <fullName evidence="6">GntR family transcriptional regulator</fullName>
    </submittedName>
</protein>
<evidence type="ECO:0000256" key="3">
    <source>
        <dbReference type="ARBA" id="ARBA00023163"/>
    </source>
</evidence>
<feature type="region of interest" description="Disordered" evidence="4">
    <location>
        <begin position="1"/>
        <end position="31"/>
    </location>
</feature>
<sequence>MTDGNTSGILPGDELDDAQEPRRGRPRIQDAADDIVAGVLATAGPRVGGRDYSSRRIALMTGLSQPVVSRAMRRIRSGSGHGVGAGAVPGMDADRPPVAERSETETPRNLRVREFRVEYPRLTILFEQGGQEVHGEQQASARRAAAVMAVLQVSGVSGWPQQQASFDEGDEPLPAGVLRVIWEPGGQGWDAFLAQVSAVLDSCAQSVDAIPGDLLAQLSSAVGRGLHGVQWRRAVSQSRAGGESDAVSGEGVDAASDTGAGAGSGSLRARRNEADFDSNYLSLAEYPPPTNARTGATPRHLQNEISVTEQIAIALRKEIMNAGYQAGDRVTSPRLAQHMDIPVSTVRSAMRRMVDDGLLTTSGGSFALPLVTGKDIIDLYAARLQVGRVILRACTARSRHHLLASQLALRGVVAAAEQGTASDVDQADLHFQQTLADASGLPQSSRIFHQLTLRLRMFISVLQLDYTPAVQRIVSDDRTILDALMSGEAGKDTALRVWRGKLDNAVRHMVYVSPTRFDPELWEQLVGKSQ</sequence>